<comment type="caution">
    <text evidence="2">The sequence shown here is derived from an EMBL/GenBank/DDBJ whole genome shotgun (WGS) entry which is preliminary data.</text>
</comment>
<feature type="domain" description="NAD-dependent epimerase/dehydratase" evidence="1">
    <location>
        <begin position="3"/>
        <end position="234"/>
    </location>
</feature>
<gene>
    <name evidence="2" type="ORF">GJV26_11210</name>
</gene>
<dbReference type="SUPFAM" id="SSF51735">
    <property type="entry name" value="NAD(P)-binding Rossmann-fold domains"/>
    <property type="match status" value="1"/>
</dbReference>
<dbReference type="Proteomes" id="UP000431684">
    <property type="component" value="Unassembled WGS sequence"/>
</dbReference>
<dbReference type="InterPro" id="IPR001509">
    <property type="entry name" value="Epimerase_deHydtase"/>
</dbReference>
<dbReference type="Gene3D" id="3.40.50.720">
    <property type="entry name" value="NAD(P)-binding Rossmann-like Domain"/>
    <property type="match status" value="1"/>
</dbReference>
<dbReference type="InterPro" id="IPR036291">
    <property type="entry name" value="NAD(P)-bd_dom_sf"/>
</dbReference>
<evidence type="ECO:0000313" key="2">
    <source>
        <dbReference type="EMBL" id="MUI13024.1"/>
    </source>
</evidence>
<dbReference type="InterPro" id="IPR050177">
    <property type="entry name" value="Lipid_A_modif_metabolic_enz"/>
</dbReference>
<dbReference type="EMBL" id="WNWM01000002">
    <property type="protein sequence ID" value="MUI13024.1"/>
    <property type="molecule type" value="Genomic_DNA"/>
</dbReference>
<evidence type="ECO:0000259" key="1">
    <source>
        <dbReference type="Pfam" id="PF01370"/>
    </source>
</evidence>
<sequence>MKILVTGGTGFLGRHLVWRLASTQAEVVFTGRNGAAAAQVLAAVPQAHERVRYIGIDHGTAGAEDCLRDAAEGADAIVHCAALASPWGTKAAFRKGNVASTAEVLAACAAHRISRLVHVSTPSIYFDYRDRIGIAEDAPLPPPVNEYARSKREAERLVQAAALPHGVVLRPRAIFGPWDAALLPRLLRLMRHGRVPLLRGGRALLDMTYVDNAVDAVLLSLRVPAAARTRVYNISNGEPIAVAALFERIAAGFGVPVDTVHRPYWLADLAVRALELGARLAPGWEPPVTRYSLGTIAFSQTLDLKNARDGLGYAPAVSLDEGIARTAAWWKGQGA</sequence>
<reference evidence="2 3" key="1">
    <citation type="submission" date="2019-11" db="EMBL/GenBank/DDBJ databases">
        <title>Draft Genome Sequences of Six Type Strains of the Genus Massilia.</title>
        <authorList>
            <person name="Miess H."/>
            <person name="Frediansyah A."/>
            <person name="Goeker M."/>
            <person name="Gross H."/>
        </authorList>
    </citation>
    <scope>NUCLEOTIDE SEQUENCE [LARGE SCALE GENOMIC DNA]</scope>
    <source>
        <strain evidence="2 3">DSM 17513</strain>
    </source>
</reference>
<accession>A0A6I3X8A2</accession>
<dbReference type="OrthoDB" id="5292533at2"/>
<dbReference type="PANTHER" id="PTHR43245">
    <property type="entry name" value="BIFUNCTIONAL POLYMYXIN RESISTANCE PROTEIN ARNA"/>
    <property type="match status" value="1"/>
</dbReference>
<organism evidence="2 3">
    <name type="scientific">Pseudoduganella dura</name>
    <dbReference type="NCBI Taxonomy" id="321982"/>
    <lineage>
        <taxon>Bacteria</taxon>
        <taxon>Pseudomonadati</taxon>
        <taxon>Pseudomonadota</taxon>
        <taxon>Betaproteobacteria</taxon>
        <taxon>Burkholderiales</taxon>
        <taxon>Oxalobacteraceae</taxon>
        <taxon>Telluria group</taxon>
        <taxon>Pseudoduganella</taxon>
    </lineage>
</organism>
<protein>
    <submittedName>
        <fullName evidence="2">NAD-dependent epimerase/dehydratase family protein</fullName>
    </submittedName>
</protein>
<proteinExistence type="predicted"/>
<name>A0A6I3X8A2_9BURK</name>
<keyword evidence="3" id="KW-1185">Reference proteome</keyword>
<dbReference type="Pfam" id="PF01370">
    <property type="entry name" value="Epimerase"/>
    <property type="match status" value="1"/>
</dbReference>
<evidence type="ECO:0000313" key="3">
    <source>
        <dbReference type="Proteomes" id="UP000431684"/>
    </source>
</evidence>
<dbReference type="RefSeq" id="WP_155708892.1">
    <property type="nucleotide sequence ID" value="NZ_BMWU01000009.1"/>
</dbReference>
<dbReference type="PANTHER" id="PTHR43245:SF46">
    <property type="entry name" value="NUCLEOSIDE-DIPHOSPHATE-SUGAR EPIMERASE"/>
    <property type="match status" value="1"/>
</dbReference>
<dbReference type="AlphaFoldDB" id="A0A6I3X8A2"/>